<evidence type="ECO:0000313" key="3">
    <source>
        <dbReference type="EMBL" id="KAF2999714.1"/>
    </source>
</evidence>
<dbReference type="SUPFAM" id="SSF48371">
    <property type="entry name" value="ARM repeat"/>
    <property type="match status" value="1"/>
</dbReference>
<evidence type="ECO:0000256" key="1">
    <source>
        <dbReference type="SAM" id="MobiDB-lite"/>
    </source>
</evidence>
<evidence type="ECO:0000313" key="4">
    <source>
        <dbReference type="Proteomes" id="UP000801428"/>
    </source>
</evidence>
<dbReference type="GO" id="GO:0042254">
    <property type="term" value="P:ribosome biogenesis"/>
    <property type="evidence" value="ECO:0007669"/>
    <property type="project" value="TreeGrafter"/>
</dbReference>
<reference evidence="3" key="1">
    <citation type="submission" date="2019-04" db="EMBL/GenBank/DDBJ databases">
        <title>Sequencing of skin fungus with MAO and IRED activity.</title>
        <authorList>
            <person name="Marsaioli A.J."/>
            <person name="Bonatto J.M.C."/>
            <person name="Reis Junior O."/>
        </authorList>
    </citation>
    <scope>NUCLEOTIDE SEQUENCE</scope>
    <source>
        <strain evidence="3">30M1</strain>
    </source>
</reference>
<accession>A0A9P4TAU1</accession>
<keyword evidence="4" id="KW-1185">Reference proteome</keyword>
<dbReference type="InterPro" id="IPR016024">
    <property type="entry name" value="ARM-type_fold"/>
</dbReference>
<gene>
    <name evidence="3" type="ORF">E8E13_003480</name>
</gene>
<dbReference type="GO" id="GO:0005730">
    <property type="term" value="C:nucleolus"/>
    <property type="evidence" value="ECO:0007669"/>
    <property type="project" value="TreeGrafter"/>
</dbReference>
<evidence type="ECO:0000259" key="2">
    <source>
        <dbReference type="Pfam" id="PF10441"/>
    </source>
</evidence>
<dbReference type="Pfam" id="PF10441">
    <property type="entry name" value="Urb2"/>
    <property type="match status" value="1"/>
</dbReference>
<protein>
    <recommendedName>
        <fullName evidence="2">Nucleolar 27S pre-rRNA processing Urb2/Npa2 C-terminal domain-containing protein</fullName>
    </recommendedName>
</protein>
<dbReference type="OrthoDB" id="160374at2759"/>
<dbReference type="EMBL" id="SWKU01000016">
    <property type="protein sequence ID" value="KAF2999714.1"/>
    <property type="molecule type" value="Genomic_DNA"/>
</dbReference>
<dbReference type="InterPro" id="IPR018849">
    <property type="entry name" value="Urb2/Npa2_C"/>
</dbReference>
<organism evidence="3 4">
    <name type="scientific">Curvularia kusanoi</name>
    <name type="common">Cochliobolus kusanoi</name>
    <dbReference type="NCBI Taxonomy" id="90978"/>
    <lineage>
        <taxon>Eukaryota</taxon>
        <taxon>Fungi</taxon>
        <taxon>Dikarya</taxon>
        <taxon>Ascomycota</taxon>
        <taxon>Pezizomycotina</taxon>
        <taxon>Dothideomycetes</taxon>
        <taxon>Pleosporomycetidae</taxon>
        <taxon>Pleosporales</taxon>
        <taxon>Pleosporineae</taxon>
        <taxon>Pleosporaceae</taxon>
        <taxon>Curvularia</taxon>
    </lineage>
</organism>
<comment type="caution">
    <text evidence="3">The sequence shown here is derived from an EMBL/GenBank/DDBJ whole genome shotgun (WGS) entry which is preliminary data.</text>
</comment>
<feature type="domain" description="Nucleolar 27S pre-rRNA processing Urb2/Npa2 C-terminal" evidence="2">
    <location>
        <begin position="1256"/>
        <end position="1481"/>
    </location>
</feature>
<dbReference type="Proteomes" id="UP000801428">
    <property type="component" value="Unassembled WGS sequence"/>
</dbReference>
<sequence>MAPKIKTPDNGPAPTRPRLQAINQNFSDVSEQVDQAAQIIGLPDNWTNIQGDDRASNTRVLVKARAEWVLRWSLDKLKDETPAGRTARGTVALWTLLDWMLDVLPVSRSAPHLRDAAFPQILERTLAEYFDQRMPAPSSADVEMSDVSGSSETVGEATKPSKKRKRGAVSTESASSPLAASELLTLFLTLRTVIKSVTRLSNARDHSDDTVQAELMKVALRSESVQAASILKNWLVAVERLLALAPSVQGEQHLSDIMDLSLAVDIWELRTVSSKDESSSSADDFSTECLVPALALLDALKALRSVHPEPSVAISTDRATQAIEKLLARHLFAPARAAFFAETEKPAETTSKYREATLLASNLGPLRAKLLQAAQIEDDGEAVPADLAALSGASSQLLSLAIRISPSKTPRSKLAEKPWIEAVFIALVECAGCSLTAPPEHVTPTTALELLVHAIGVLHESNISIKSDILKDLFWYHSGIKYPIGKDKQVHWSLVAALIELDPTVFVSEPKSLVGPSKTQQADLAQTVFEEISKAQFEGQGFVEGLEQPDERKKGSKTQGPSRISKAAIVERVIVPLMSGFATNRNLLGFISRWDDQLVRAFRHENRKALKECKDMIWEDAAISKALAQRFEQSLTQGQIATLLQQHSQRMDDLSAALSTEANQDVNLKKLAAYKKAASTAVVVPAVLQAFSSDEIVEAVKPQLHSLLRSYSSWVMDDRYSAHTRVSLSWLTLCQLVSKLWPVELHSSIEQQEELLSPLIEQSLNDVSAAPSKRIDSPTRAAAMLFLLDTCDHLQTLPGSEDLIRPSLDKILQILASGGLASTEHVRMVEFFCADFVQLFGHLSAEQCQHSLQQLLTAVSSLHEGARFTAIQSLSRAIFEQGSSSLQDVYVAALLNLVDSDDALAQRLAITSLYSVRSPAISREKREAVLDSLTKLTFTSVEDASSVLSIMVQLMEASNATAKISTDGAALFEIAAKLQSSDAVSYKTIPLLQQLVQLTLGQIVSNQSQSQNMIYLGKFKGKLESITGKGKQCSAAHLAILRAVMAVQKQNALLQPKQFVSVLKTSLTSESSASGSASLQDVLGAFNELSTTALAEAKLLDSTQAWLRTWVNDNADLESYIVTGGQGSLEVAEHVACLHTTVAKYKLYPDIQWLVGLTLQCFREPVSEQRKMAATSAMKQVFAQLPVFEKLDLVHTLTRKTDPLDFAPSYRLLSTLISTLEDRLESNIELKNNQLAVLPKLCSLLTLSPDHASFNALLTSINTILSQTPSLATQHSIETTLAALAALSSRSSPHLPAVHAPAIYARLCDTTRLILLLHRGRLGGRFHILLPLLQNLLFLLFTPHSGRGAFPPWLRGTTALTPLTPANAAHFARVLATLCNPPQSSIQKTHTGGKASKTLNDPVRAAREKTSAFLYPFLASFARFQLTGRLEPQVREKLMPGVWEVVGTASLSRDGLDAMFAGLGRSERDVWRGVWGEWEAVHGRKGVLSGEGV</sequence>
<proteinExistence type="predicted"/>
<dbReference type="PANTHER" id="PTHR15682:SF2">
    <property type="entry name" value="UNHEALTHY RIBOSOME BIOGENESIS PROTEIN 2 HOMOLOG"/>
    <property type="match status" value="1"/>
</dbReference>
<dbReference type="PANTHER" id="PTHR15682">
    <property type="entry name" value="UNHEALTHY RIBOSOME BIOGENESIS PROTEIN 2 HOMOLOG"/>
    <property type="match status" value="1"/>
</dbReference>
<dbReference type="InterPro" id="IPR052609">
    <property type="entry name" value="Ribosome_Biogenesis_Reg"/>
</dbReference>
<name>A0A9P4TAU1_CURKU</name>
<feature type="region of interest" description="Disordered" evidence="1">
    <location>
        <begin position="137"/>
        <end position="172"/>
    </location>
</feature>